<dbReference type="GeneID" id="93345375"/>
<dbReference type="AlphaFoldDB" id="A0A7Z7KKG3"/>
<dbReference type="Proteomes" id="UP000248985">
    <property type="component" value="Chromosome 1"/>
</dbReference>
<dbReference type="PANTHER" id="PTHR35004:SF7">
    <property type="entry name" value="INTEGRASE PROTEIN"/>
    <property type="match status" value="1"/>
</dbReference>
<gene>
    <name evidence="3" type="ORF">NCTC2665_02238</name>
</gene>
<name>A0A7Z7KKG3_MICLC</name>
<feature type="region of interest" description="Disordered" evidence="1">
    <location>
        <begin position="478"/>
        <end position="507"/>
    </location>
</feature>
<dbReference type="PANTHER" id="PTHR35004">
    <property type="entry name" value="TRANSPOSASE RV3428C-RELATED"/>
    <property type="match status" value="1"/>
</dbReference>
<dbReference type="GO" id="GO:0003676">
    <property type="term" value="F:nucleic acid binding"/>
    <property type="evidence" value="ECO:0007669"/>
    <property type="project" value="InterPro"/>
</dbReference>
<dbReference type="InterPro" id="IPR001584">
    <property type="entry name" value="Integrase_cat-core"/>
</dbReference>
<dbReference type="Gene3D" id="3.30.420.10">
    <property type="entry name" value="Ribonuclease H-like superfamily/Ribonuclease H"/>
    <property type="match status" value="1"/>
</dbReference>
<sequence>MKDAAETMKILSAYDLTKSLRGAAELAGCSHHTVARLVRARDAGQTPGSGASRPKVTDVWLPKIEEWVEASTGRIRADVVHAKLTAMGYTGSERSTRRAVAEVKAAWRAGKRRVHRPWITEPGAWLQYDFGDGPAIDGAKTVLFVAWLAWSRYRIVIALRDRTAPSVFAALDRCFRLIGGAPTYVLTDNEKTVTVSHVAGVPVRNQATVAFARHYGVEVLTCQPADPAAKGGVENAVKLAKADLVPKDTNLRDQYASFAELEAACAGFMAMVNSREHRVTRRRPDHMLAEETSALHRIPATAHTVAYGVGRKVPENTPMVSFENAQYSVPAHLLGAEVFVRHHGTGPDSMVVIMHAGAQGPVEVARHRVARPGSPAIDDAHFPGHETDKVPRDYTPVPRSAAEAEFLAIGAGARTWLVEAAAAGTSRIGQKMAEAVTLAKLAGTDQVDRALGVAAVHQRFAHGDLASLLTAAGHRTGMHTATEERSLTQGTAGWAGLGTSNTEGAAR</sequence>
<dbReference type="Pfam" id="PF00665">
    <property type="entry name" value="rve"/>
    <property type="match status" value="1"/>
</dbReference>
<organism evidence="3 4">
    <name type="scientific">Micrococcus luteus (strain ATCC 4698 / DSM 20030 / JCM 1464 / CCM 169 / CCUG 5858 / IAM 1056 / NBRC 3333 / NCIMB 9278 / NCTC 2665 / VKM Ac-2230)</name>
    <name type="common">Micrococcus lysodeikticus</name>
    <dbReference type="NCBI Taxonomy" id="465515"/>
    <lineage>
        <taxon>Bacteria</taxon>
        <taxon>Bacillati</taxon>
        <taxon>Actinomycetota</taxon>
        <taxon>Actinomycetes</taxon>
        <taxon>Micrococcales</taxon>
        <taxon>Micrococcaceae</taxon>
        <taxon>Micrococcus</taxon>
    </lineage>
</organism>
<dbReference type="GO" id="GO:0015074">
    <property type="term" value="P:DNA integration"/>
    <property type="evidence" value="ECO:0007669"/>
    <property type="project" value="InterPro"/>
</dbReference>
<proteinExistence type="predicted"/>
<evidence type="ECO:0000256" key="1">
    <source>
        <dbReference type="SAM" id="MobiDB-lite"/>
    </source>
</evidence>
<dbReference type="RefSeq" id="WP_036335588.1">
    <property type="nucleotide sequence ID" value="NC_012803.1"/>
</dbReference>
<evidence type="ECO:0000313" key="4">
    <source>
        <dbReference type="Proteomes" id="UP000248985"/>
    </source>
</evidence>
<feature type="compositionally biased region" description="Polar residues" evidence="1">
    <location>
        <begin position="498"/>
        <end position="507"/>
    </location>
</feature>
<dbReference type="InterPro" id="IPR012337">
    <property type="entry name" value="RNaseH-like_sf"/>
</dbReference>
<feature type="domain" description="Integrase catalytic" evidence="2">
    <location>
        <begin position="113"/>
        <end position="292"/>
    </location>
</feature>
<protein>
    <submittedName>
        <fullName evidence="3">Transposase and inactivated derivatives</fullName>
    </submittedName>
</protein>
<dbReference type="NCBIfam" id="NF033546">
    <property type="entry name" value="transpos_IS21"/>
    <property type="match status" value="1"/>
</dbReference>
<evidence type="ECO:0000313" key="3">
    <source>
        <dbReference type="EMBL" id="SQG49680.1"/>
    </source>
</evidence>
<dbReference type="SUPFAM" id="SSF53098">
    <property type="entry name" value="Ribonuclease H-like"/>
    <property type="match status" value="1"/>
</dbReference>
<dbReference type="InterPro" id="IPR036397">
    <property type="entry name" value="RNaseH_sf"/>
</dbReference>
<dbReference type="EMBL" id="LS483396">
    <property type="protein sequence ID" value="SQG49680.1"/>
    <property type="molecule type" value="Genomic_DNA"/>
</dbReference>
<evidence type="ECO:0000259" key="2">
    <source>
        <dbReference type="PROSITE" id="PS50994"/>
    </source>
</evidence>
<accession>A0A7Z7KKG3</accession>
<reference evidence="3 4" key="1">
    <citation type="submission" date="2018-06" db="EMBL/GenBank/DDBJ databases">
        <authorList>
            <consortium name="Pathogen Informatics"/>
            <person name="Doyle S."/>
        </authorList>
    </citation>
    <scope>NUCLEOTIDE SEQUENCE [LARGE SCALE GENOMIC DNA]</scope>
    <source>
        <strain evidence="3 4">NCTC2665</strain>
    </source>
</reference>
<dbReference type="PROSITE" id="PS50994">
    <property type="entry name" value="INTEGRASE"/>
    <property type="match status" value="1"/>
</dbReference>